<organism evidence="1 2">
    <name type="scientific">Tritonibacter multivorans</name>
    <dbReference type="NCBI Taxonomy" id="928856"/>
    <lineage>
        <taxon>Bacteria</taxon>
        <taxon>Pseudomonadati</taxon>
        <taxon>Pseudomonadota</taxon>
        <taxon>Alphaproteobacteria</taxon>
        <taxon>Rhodobacterales</taxon>
        <taxon>Paracoccaceae</taxon>
        <taxon>Tritonibacter</taxon>
    </lineage>
</organism>
<name>A0A0P1G149_9RHOB</name>
<accession>A0A0P1G149</accession>
<dbReference type="RefSeq" id="WP_058288549.1">
    <property type="nucleotide sequence ID" value="NZ_FOMC01000003.1"/>
</dbReference>
<reference evidence="1 2" key="1">
    <citation type="submission" date="2015-09" db="EMBL/GenBank/DDBJ databases">
        <authorList>
            <consortium name="Swine Surveillance"/>
        </authorList>
    </citation>
    <scope>NUCLEOTIDE SEQUENCE [LARGE SCALE GENOMIC DNA]</scope>
    <source>
        <strain evidence="1 2">CECT 7557</strain>
    </source>
</reference>
<evidence type="ECO:0000313" key="2">
    <source>
        <dbReference type="Proteomes" id="UP000052022"/>
    </source>
</evidence>
<evidence type="ECO:0008006" key="3">
    <source>
        <dbReference type="Google" id="ProtNLM"/>
    </source>
</evidence>
<sequence length="62" mass="7274">MNKKLKSLPKEEGGKKKDSQLILRLGKEERDEFVELCKELDTTAAREIRHFIRSFVKKNKKG</sequence>
<protein>
    <recommendedName>
        <fullName evidence="3">Ribbon-helix-helix protein CopG domain-containing protein</fullName>
    </recommendedName>
</protein>
<proteinExistence type="predicted"/>
<dbReference type="EMBL" id="CYSD01000012">
    <property type="protein sequence ID" value="CUH75485.1"/>
    <property type="molecule type" value="Genomic_DNA"/>
</dbReference>
<dbReference type="Proteomes" id="UP000052022">
    <property type="component" value="Unassembled WGS sequence"/>
</dbReference>
<keyword evidence="2" id="KW-1185">Reference proteome</keyword>
<dbReference type="AlphaFoldDB" id="A0A0P1G149"/>
<evidence type="ECO:0000313" key="1">
    <source>
        <dbReference type="EMBL" id="CUH75485.1"/>
    </source>
</evidence>
<gene>
    <name evidence="1" type="ORF">TRM7557_00410</name>
</gene>
<dbReference type="OrthoDB" id="5525774at2"/>